<organism evidence="1 2">
    <name type="scientific">Onchocerca volvulus</name>
    <dbReference type="NCBI Taxonomy" id="6282"/>
    <lineage>
        <taxon>Eukaryota</taxon>
        <taxon>Metazoa</taxon>
        <taxon>Ecdysozoa</taxon>
        <taxon>Nematoda</taxon>
        <taxon>Chromadorea</taxon>
        <taxon>Rhabditida</taxon>
        <taxon>Spirurina</taxon>
        <taxon>Spiruromorpha</taxon>
        <taxon>Filarioidea</taxon>
        <taxon>Onchocercidae</taxon>
        <taxon>Onchocerca</taxon>
    </lineage>
</organism>
<reference evidence="1" key="2">
    <citation type="submission" date="2022-06" db="UniProtKB">
        <authorList>
            <consortium name="EnsemblMetazoa"/>
        </authorList>
    </citation>
    <scope>IDENTIFICATION</scope>
</reference>
<dbReference type="AlphaFoldDB" id="A0A8R1TIP3"/>
<reference evidence="2" key="1">
    <citation type="submission" date="2013-10" db="EMBL/GenBank/DDBJ databases">
        <title>Genome sequencing of Onchocerca volvulus.</title>
        <authorList>
            <person name="Cotton J."/>
            <person name="Tsai J."/>
            <person name="Stanley E."/>
            <person name="Tracey A."/>
            <person name="Holroyd N."/>
            <person name="Lustigman S."/>
            <person name="Berriman M."/>
        </authorList>
    </citation>
    <scope>NUCLEOTIDE SEQUENCE</scope>
</reference>
<accession>A0A8R1TIP3</accession>
<dbReference type="EnsemblMetazoa" id="OVOC10054.1">
    <property type="protein sequence ID" value="OVOC10054.1"/>
    <property type="gene ID" value="WBGene00246863"/>
</dbReference>
<sequence length="121" mass="13995">MNLVSKNRMISLRKILIRIIDRARESNVKAAIEQRHVENERTVFQTFLEAGGLSKNCGLIDHTEIFCPKMSKLSYISIMTDCDYILRMISLRKILIRIIDRARESNVKAAIFRLTTAIDII</sequence>
<dbReference type="EMBL" id="CMVM020000312">
    <property type="status" value="NOT_ANNOTATED_CDS"/>
    <property type="molecule type" value="Genomic_DNA"/>
</dbReference>
<dbReference type="Proteomes" id="UP000024404">
    <property type="component" value="Unassembled WGS sequence"/>
</dbReference>
<protein>
    <submittedName>
        <fullName evidence="1">Uncharacterized protein</fullName>
    </submittedName>
</protein>
<name>A0A8R1TIP3_ONCVO</name>
<evidence type="ECO:0000313" key="2">
    <source>
        <dbReference type="Proteomes" id="UP000024404"/>
    </source>
</evidence>
<keyword evidence="2" id="KW-1185">Reference proteome</keyword>
<proteinExistence type="predicted"/>
<evidence type="ECO:0000313" key="1">
    <source>
        <dbReference type="EnsemblMetazoa" id="OVOC10054.1"/>
    </source>
</evidence>